<sequence length="622" mass="70472">MIPTIRPDYPQDKHVSLSTYLKQVLVTLPWKTILQRVPGTVALCIFVFAIYGPVYAPFLFAFYFLFLHGLMMFQTLRTFYGVYHASNEAVIHSTTDWLKKYCDKTGVIDGSDIRHDLPYDSVLHVIIIPSYKEDLETLCETLDILASHRRALTQYRVCLAMEQAEKDSNLKAEQLMDVYKHLFYDIRYTVHPTGRPGEIRGKSSNVAWASVQMARLSTRHEREIVTVMDADTGFAEDYFNACAYHFAVGSPSERSIMFFTPSAVFDRNANNVPLFVRATDMFWSMGTISNLYPSSPCKIPSSAYSLSMKLAISVNFWDAGPEAIGEDMHMYLKCFFSTRGQLIVKPVFSPISSCNIEGEGTGFRRYISGLQARYGQAKRHLWGSLDTGYVLRKSLLSIIAPETESTIHLKNAAALRKGKDQSNYSISIYKLGSLLHRMLEAHIFMGHVFPLLIASSIMVPSSVDLPAVAAFKTYLWNLVSINPVHPAVLFACNLAGWLRFIGFFPTVATWFYYEKYHQWCGFDRWNLQETIENPPITARDISVGNVNGNTLKVQYLGKRPSLYSPRTKANCIDWIIGGIGSPIFYIIPMLHAQLSHLYTDRLDYKVAAKPHLQRGSLLPVSH</sequence>
<dbReference type="InterPro" id="IPR001173">
    <property type="entry name" value="Glyco_trans_2-like"/>
</dbReference>
<evidence type="ECO:0000313" key="3">
    <source>
        <dbReference type="EMBL" id="KAJ3255006.1"/>
    </source>
</evidence>
<dbReference type="InterPro" id="IPR029044">
    <property type="entry name" value="Nucleotide-diphossugar_trans"/>
</dbReference>
<protein>
    <recommendedName>
        <fullName evidence="2">Glycosyltransferase 2-like domain-containing protein</fullName>
    </recommendedName>
</protein>
<comment type="caution">
    <text evidence="3">The sequence shown here is derived from an EMBL/GenBank/DDBJ whole genome shotgun (WGS) entry which is preliminary data.</text>
</comment>
<evidence type="ECO:0000259" key="2">
    <source>
        <dbReference type="Pfam" id="PF13632"/>
    </source>
</evidence>
<dbReference type="AlphaFoldDB" id="A0AAD5Y6I3"/>
<gene>
    <name evidence="3" type="ORF">HK103_006708</name>
</gene>
<evidence type="ECO:0000256" key="1">
    <source>
        <dbReference type="SAM" id="Phobius"/>
    </source>
</evidence>
<dbReference type="SUPFAM" id="SSF53448">
    <property type="entry name" value="Nucleotide-diphospho-sugar transferases"/>
    <property type="match status" value="1"/>
</dbReference>
<feature type="transmembrane region" description="Helical" evidence="1">
    <location>
        <begin position="40"/>
        <end position="67"/>
    </location>
</feature>
<accession>A0AAD5Y6I3</accession>
<dbReference type="Proteomes" id="UP001210925">
    <property type="component" value="Unassembled WGS sequence"/>
</dbReference>
<keyword evidence="4" id="KW-1185">Reference proteome</keyword>
<keyword evidence="1" id="KW-0812">Transmembrane</keyword>
<dbReference type="PANTHER" id="PTHR36851:SF1">
    <property type="entry name" value="GLYCO_TRANS_2-LIKE DOMAIN-CONTAINING PROTEIN"/>
    <property type="match status" value="1"/>
</dbReference>
<keyword evidence="1" id="KW-0472">Membrane</keyword>
<evidence type="ECO:0000313" key="4">
    <source>
        <dbReference type="Proteomes" id="UP001210925"/>
    </source>
</evidence>
<feature type="domain" description="Glycosyltransferase 2-like" evidence="2">
    <location>
        <begin position="224"/>
        <end position="453"/>
    </location>
</feature>
<dbReference type="Gene3D" id="3.90.550.10">
    <property type="entry name" value="Spore Coat Polysaccharide Biosynthesis Protein SpsA, Chain A"/>
    <property type="match status" value="1"/>
</dbReference>
<dbReference type="Pfam" id="PF13632">
    <property type="entry name" value="Glyco_trans_2_3"/>
    <property type="match status" value="1"/>
</dbReference>
<organism evidence="3 4">
    <name type="scientific">Boothiomyces macroporosus</name>
    <dbReference type="NCBI Taxonomy" id="261099"/>
    <lineage>
        <taxon>Eukaryota</taxon>
        <taxon>Fungi</taxon>
        <taxon>Fungi incertae sedis</taxon>
        <taxon>Chytridiomycota</taxon>
        <taxon>Chytridiomycota incertae sedis</taxon>
        <taxon>Chytridiomycetes</taxon>
        <taxon>Rhizophydiales</taxon>
        <taxon>Terramycetaceae</taxon>
        <taxon>Boothiomyces</taxon>
    </lineage>
</organism>
<reference evidence="3" key="1">
    <citation type="submission" date="2020-05" db="EMBL/GenBank/DDBJ databases">
        <title>Phylogenomic resolution of chytrid fungi.</title>
        <authorList>
            <person name="Stajich J.E."/>
            <person name="Amses K."/>
            <person name="Simmons R."/>
            <person name="Seto K."/>
            <person name="Myers J."/>
            <person name="Bonds A."/>
            <person name="Quandt C.A."/>
            <person name="Barry K."/>
            <person name="Liu P."/>
            <person name="Grigoriev I."/>
            <person name="Longcore J.E."/>
            <person name="James T.Y."/>
        </authorList>
    </citation>
    <scope>NUCLEOTIDE SEQUENCE</scope>
    <source>
        <strain evidence="3">PLAUS21</strain>
    </source>
</reference>
<name>A0AAD5Y6I3_9FUNG</name>
<keyword evidence="1" id="KW-1133">Transmembrane helix</keyword>
<proteinExistence type="predicted"/>
<dbReference type="PANTHER" id="PTHR36851">
    <property type="entry name" value="UNNAMED PRODUCT"/>
    <property type="match status" value="1"/>
</dbReference>
<dbReference type="EMBL" id="JADGKB010000074">
    <property type="protein sequence ID" value="KAJ3255006.1"/>
    <property type="molecule type" value="Genomic_DNA"/>
</dbReference>